<protein>
    <submittedName>
        <fullName evidence="1">Uncharacterized protein</fullName>
    </submittedName>
</protein>
<dbReference type="AlphaFoldDB" id="A0A699HI53"/>
<accession>A0A699HI53</accession>
<gene>
    <name evidence="1" type="ORF">Tci_398982</name>
</gene>
<dbReference type="EMBL" id="BKCJ010164853">
    <property type="protein sequence ID" value="GEY27008.1"/>
    <property type="molecule type" value="Genomic_DNA"/>
</dbReference>
<sequence>LGVLHVRTPNNYEFTDDDEEGEELYKDVNVRLRGVEHGKGGKEDAKKTVVSHDAGTQETTYEQVKDDEHVILRTFHDTQKTEVPLQSSSISFEFANQFLNLDNPSPAAIEIYSMMNIDVRHEEPSTQTPPLLTIPVMVFSETSTGVALTIALTIPSINSLPQQSTPTPTPAPTTETTTTSIHVLLDFSSLFGFDQRVFVLEKKLSQLKQVDYSAKLLEMIKSQIPAMVDVQLSTRLDDSIQKDFKSYTTKFEKKAKDEKKRYINLVEKSVK</sequence>
<comment type="caution">
    <text evidence="1">The sequence shown here is derived from an EMBL/GenBank/DDBJ whole genome shotgun (WGS) entry which is preliminary data.</text>
</comment>
<reference evidence="1" key="1">
    <citation type="journal article" date="2019" name="Sci. Rep.">
        <title>Draft genome of Tanacetum cinerariifolium, the natural source of mosquito coil.</title>
        <authorList>
            <person name="Yamashiro T."/>
            <person name="Shiraishi A."/>
            <person name="Satake H."/>
            <person name="Nakayama K."/>
        </authorList>
    </citation>
    <scope>NUCLEOTIDE SEQUENCE</scope>
</reference>
<organism evidence="1">
    <name type="scientific">Tanacetum cinerariifolium</name>
    <name type="common">Dalmatian daisy</name>
    <name type="synonym">Chrysanthemum cinerariifolium</name>
    <dbReference type="NCBI Taxonomy" id="118510"/>
    <lineage>
        <taxon>Eukaryota</taxon>
        <taxon>Viridiplantae</taxon>
        <taxon>Streptophyta</taxon>
        <taxon>Embryophyta</taxon>
        <taxon>Tracheophyta</taxon>
        <taxon>Spermatophyta</taxon>
        <taxon>Magnoliopsida</taxon>
        <taxon>eudicotyledons</taxon>
        <taxon>Gunneridae</taxon>
        <taxon>Pentapetalae</taxon>
        <taxon>asterids</taxon>
        <taxon>campanulids</taxon>
        <taxon>Asterales</taxon>
        <taxon>Asteraceae</taxon>
        <taxon>Asteroideae</taxon>
        <taxon>Anthemideae</taxon>
        <taxon>Anthemidinae</taxon>
        <taxon>Tanacetum</taxon>
    </lineage>
</organism>
<feature type="non-terminal residue" evidence="1">
    <location>
        <position position="1"/>
    </location>
</feature>
<name>A0A699HI53_TANCI</name>
<evidence type="ECO:0000313" key="1">
    <source>
        <dbReference type="EMBL" id="GEY27008.1"/>
    </source>
</evidence>
<proteinExistence type="predicted"/>